<keyword evidence="5" id="KW-0804">Transcription</keyword>
<dbReference type="InterPro" id="IPR036955">
    <property type="entry name" value="AP2/ERF_dom_sf"/>
</dbReference>
<dbReference type="SUPFAM" id="SSF54171">
    <property type="entry name" value="DNA-binding domain"/>
    <property type="match status" value="1"/>
</dbReference>
<dbReference type="GO" id="GO:0009873">
    <property type="term" value="P:ethylene-activated signaling pathway"/>
    <property type="evidence" value="ECO:0007669"/>
    <property type="project" value="InterPro"/>
</dbReference>
<protein>
    <recommendedName>
        <fullName evidence="8">AP2/ERF domain-containing protein</fullName>
    </recommendedName>
</protein>
<evidence type="ECO:0000256" key="3">
    <source>
        <dbReference type="ARBA" id="ARBA00023015"/>
    </source>
</evidence>
<keyword evidence="4" id="KW-0238">DNA-binding</keyword>
<keyword evidence="3" id="KW-0805">Transcription regulation</keyword>
<dbReference type="GO" id="GO:0003677">
    <property type="term" value="F:DNA binding"/>
    <property type="evidence" value="ECO:0007669"/>
    <property type="project" value="UniProtKB-KW"/>
</dbReference>
<feature type="compositionally biased region" description="Polar residues" evidence="7">
    <location>
        <begin position="203"/>
        <end position="215"/>
    </location>
</feature>
<dbReference type="GO" id="GO:0006952">
    <property type="term" value="P:defense response"/>
    <property type="evidence" value="ECO:0007669"/>
    <property type="project" value="UniProtKB-KW"/>
</dbReference>
<accession>A0AA35YZ63</accession>
<dbReference type="Proteomes" id="UP001177003">
    <property type="component" value="Chromosome 4"/>
</dbReference>
<feature type="compositionally biased region" description="Basic and acidic residues" evidence="7">
    <location>
        <begin position="186"/>
        <end position="202"/>
    </location>
</feature>
<feature type="region of interest" description="Disordered" evidence="7">
    <location>
        <begin position="105"/>
        <end position="125"/>
    </location>
</feature>
<dbReference type="AlphaFoldDB" id="A0AA35YZ63"/>
<evidence type="ECO:0000256" key="5">
    <source>
        <dbReference type="ARBA" id="ARBA00023163"/>
    </source>
</evidence>
<dbReference type="InterPro" id="IPR001471">
    <property type="entry name" value="AP2/ERF_dom"/>
</dbReference>
<evidence type="ECO:0000256" key="7">
    <source>
        <dbReference type="SAM" id="MobiDB-lite"/>
    </source>
</evidence>
<dbReference type="PROSITE" id="PS51032">
    <property type="entry name" value="AP2_ERF"/>
    <property type="match status" value="1"/>
</dbReference>
<evidence type="ECO:0000256" key="6">
    <source>
        <dbReference type="ARBA" id="ARBA00023242"/>
    </source>
</evidence>
<feature type="domain" description="AP2/ERF" evidence="8">
    <location>
        <begin position="126"/>
        <end position="183"/>
    </location>
</feature>
<feature type="region of interest" description="Disordered" evidence="7">
    <location>
        <begin position="179"/>
        <end position="215"/>
    </location>
</feature>
<dbReference type="Pfam" id="PF00847">
    <property type="entry name" value="AP2"/>
    <property type="match status" value="1"/>
</dbReference>
<sequence>MQKTELVDHHQLRDGVMNIWRPLPAEEEHSIILSALKMVISGHITTNHHPSSSSSLATTNETDHNNHHEIPMMSLCLHPMEVCQICRINGCLGCNYFRQNAPCDGGAQRNNGGGGRVETKRKKKRQYRGVRQRQWGTWAAEIRDPFKKVRVWLGTFGSAEQAARAYDRAAVHFRGDKAKTNFPASDYKKPQRPVKLEREHENCNTSSMSPKKTDQ</sequence>
<organism evidence="9 10">
    <name type="scientific">Lactuca saligna</name>
    <name type="common">Willowleaf lettuce</name>
    <dbReference type="NCBI Taxonomy" id="75948"/>
    <lineage>
        <taxon>Eukaryota</taxon>
        <taxon>Viridiplantae</taxon>
        <taxon>Streptophyta</taxon>
        <taxon>Embryophyta</taxon>
        <taxon>Tracheophyta</taxon>
        <taxon>Spermatophyta</taxon>
        <taxon>Magnoliopsida</taxon>
        <taxon>eudicotyledons</taxon>
        <taxon>Gunneridae</taxon>
        <taxon>Pentapetalae</taxon>
        <taxon>asterids</taxon>
        <taxon>campanulids</taxon>
        <taxon>Asterales</taxon>
        <taxon>Asteraceae</taxon>
        <taxon>Cichorioideae</taxon>
        <taxon>Cichorieae</taxon>
        <taxon>Lactucinae</taxon>
        <taxon>Lactuca</taxon>
    </lineage>
</organism>
<proteinExistence type="predicted"/>
<dbReference type="PRINTS" id="PR00367">
    <property type="entry name" value="ETHRSPELEMNT"/>
</dbReference>
<dbReference type="InterPro" id="IPR044808">
    <property type="entry name" value="ERF_plant"/>
</dbReference>
<evidence type="ECO:0000256" key="1">
    <source>
        <dbReference type="ARBA" id="ARBA00004123"/>
    </source>
</evidence>
<dbReference type="SMART" id="SM00380">
    <property type="entry name" value="AP2"/>
    <property type="match status" value="1"/>
</dbReference>
<dbReference type="PANTHER" id="PTHR31190:SF401">
    <property type="entry name" value="ETHYLENE-RESPONSIVE TRANSCRIPTION FACTOR ERF114-LIKE"/>
    <property type="match status" value="1"/>
</dbReference>
<reference evidence="9" key="1">
    <citation type="submission" date="2023-04" db="EMBL/GenBank/DDBJ databases">
        <authorList>
            <person name="Vijverberg K."/>
            <person name="Xiong W."/>
            <person name="Schranz E."/>
        </authorList>
    </citation>
    <scope>NUCLEOTIDE SEQUENCE</scope>
</reference>
<dbReference type="GO" id="GO:0005634">
    <property type="term" value="C:nucleus"/>
    <property type="evidence" value="ECO:0007669"/>
    <property type="project" value="UniProtKB-SubCell"/>
</dbReference>
<evidence type="ECO:0000313" key="10">
    <source>
        <dbReference type="Proteomes" id="UP001177003"/>
    </source>
</evidence>
<dbReference type="CDD" id="cd00018">
    <property type="entry name" value="AP2"/>
    <property type="match status" value="1"/>
</dbReference>
<dbReference type="Gene3D" id="3.30.730.10">
    <property type="entry name" value="AP2/ERF domain"/>
    <property type="match status" value="1"/>
</dbReference>
<gene>
    <name evidence="9" type="ORF">LSALG_LOCUS22574</name>
</gene>
<keyword evidence="6" id="KW-0539">Nucleus</keyword>
<keyword evidence="2" id="KW-0611">Plant defense</keyword>
<dbReference type="InterPro" id="IPR016177">
    <property type="entry name" value="DNA-bd_dom_sf"/>
</dbReference>
<evidence type="ECO:0000313" key="9">
    <source>
        <dbReference type="EMBL" id="CAI9282953.1"/>
    </source>
</evidence>
<dbReference type="FunFam" id="3.30.730.10:FF:000001">
    <property type="entry name" value="Ethylene-responsive transcription factor 2"/>
    <property type="match status" value="1"/>
</dbReference>
<name>A0AA35YZ63_LACSI</name>
<dbReference type="PANTHER" id="PTHR31190">
    <property type="entry name" value="DNA-BINDING DOMAIN"/>
    <property type="match status" value="1"/>
</dbReference>
<dbReference type="EMBL" id="OX465080">
    <property type="protein sequence ID" value="CAI9282953.1"/>
    <property type="molecule type" value="Genomic_DNA"/>
</dbReference>
<evidence type="ECO:0000256" key="4">
    <source>
        <dbReference type="ARBA" id="ARBA00023125"/>
    </source>
</evidence>
<evidence type="ECO:0000256" key="2">
    <source>
        <dbReference type="ARBA" id="ARBA00022821"/>
    </source>
</evidence>
<comment type="subcellular location">
    <subcellularLocation>
        <location evidence="1">Nucleus</location>
    </subcellularLocation>
</comment>
<keyword evidence="10" id="KW-1185">Reference proteome</keyword>
<evidence type="ECO:0000259" key="8">
    <source>
        <dbReference type="PROSITE" id="PS51032"/>
    </source>
</evidence>
<dbReference type="GO" id="GO:0003700">
    <property type="term" value="F:DNA-binding transcription factor activity"/>
    <property type="evidence" value="ECO:0007669"/>
    <property type="project" value="InterPro"/>
</dbReference>